<sequence length="252" mass="28647">MRILLFVIYIFLSAICVSCPLKKIKFISEEFPPYNYMTSDGVIKGIAVDVLVAASRLVNCAIGRNSIEILPWARGYKNVLVNANTSLFSMSFSKERSKLFLWAGPFAKTKNVLIAKKDSGIIVDDENPLTRFMIGAIRNDISHQLALKAGAKPNNFSYGNKPENLAKMLYKGRIDAWAYNYITARWIFRKLQYSSDEFEIVYNLSENDNFFAFNKDSDKKAVELLQEGINMLKENKGKYGVSQLEEIVSNYL</sequence>
<protein>
    <submittedName>
        <fullName evidence="2">Transporter substrate-binding domain-containing protein</fullName>
    </submittedName>
</protein>
<organism evidence="2 3">
    <name type="scientific">Spartinivicinus marinus</name>
    <dbReference type="NCBI Taxonomy" id="2994442"/>
    <lineage>
        <taxon>Bacteria</taxon>
        <taxon>Pseudomonadati</taxon>
        <taxon>Pseudomonadota</taxon>
        <taxon>Gammaproteobacteria</taxon>
        <taxon>Oceanospirillales</taxon>
        <taxon>Zooshikellaceae</taxon>
        <taxon>Spartinivicinus</taxon>
    </lineage>
</organism>
<evidence type="ECO:0000313" key="2">
    <source>
        <dbReference type="EMBL" id="NYZ68125.1"/>
    </source>
</evidence>
<dbReference type="InterPro" id="IPR001638">
    <property type="entry name" value="Solute-binding_3/MltF_N"/>
</dbReference>
<dbReference type="Pfam" id="PF00497">
    <property type="entry name" value="SBP_bac_3"/>
    <property type="match status" value="1"/>
</dbReference>
<accession>A0A853IG58</accession>
<dbReference type="AlphaFoldDB" id="A0A853IG58"/>
<keyword evidence="3" id="KW-1185">Reference proteome</keyword>
<dbReference type="Gene3D" id="3.40.190.10">
    <property type="entry name" value="Periplasmic binding protein-like II"/>
    <property type="match status" value="2"/>
</dbReference>
<comment type="caution">
    <text evidence="2">The sequence shown here is derived from an EMBL/GenBank/DDBJ whole genome shotgun (WGS) entry which is preliminary data.</text>
</comment>
<evidence type="ECO:0000313" key="3">
    <source>
        <dbReference type="Proteomes" id="UP000569732"/>
    </source>
</evidence>
<dbReference type="SUPFAM" id="SSF53850">
    <property type="entry name" value="Periplasmic binding protein-like II"/>
    <property type="match status" value="1"/>
</dbReference>
<evidence type="ECO:0000259" key="1">
    <source>
        <dbReference type="Pfam" id="PF00497"/>
    </source>
</evidence>
<dbReference type="RefSeq" id="WP_180570143.1">
    <property type="nucleotide sequence ID" value="NZ_JACCKB010000035.1"/>
</dbReference>
<dbReference type="EMBL" id="JACCKB010000035">
    <property type="protein sequence ID" value="NYZ68125.1"/>
    <property type="molecule type" value="Genomic_DNA"/>
</dbReference>
<dbReference type="PANTHER" id="PTHR38834">
    <property type="entry name" value="PERIPLASMIC SUBSTRATE BINDING PROTEIN FAMILY 3"/>
    <property type="match status" value="1"/>
</dbReference>
<feature type="domain" description="Solute-binding protein family 3/N-terminal" evidence="1">
    <location>
        <begin position="27"/>
        <end position="235"/>
    </location>
</feature>
<name>A0A853IG58_9GAMM</name>
<dbReference type="PANTHER" id="PTHR38834:SF3">
    <property type="entry name" value="SOLUTE-BINDING PROTEIN FAMILY 3_N-TERMINAL DOMAIN-CONTAINING PROTEIN"/>
    <property type="match status" value="1"/>
</dbReference>
<gene>
    <name evidence="2" type="ORF">H0A36_19085</name>
</gene>
<proteinExistence type="predicted"/>
<dbReference type="Proteomes" id="UP000569732">
    <property type="component" value="Unassembled WGS sequence"/>
</dbReference>
<reference evidence="2 3" key="1">
    <citation type="submission" date="2020-07" db="EMBL/GenBank/DDBJ databases">
        <title>Endozoicomonas sp. nov., isolated from sediment.</title>
        <authorList>
            <person name="Gu T."/>
        </authorList>
    </citation>
    <scope>NUCLEOTIDE SEQUENCE [LARGE SCALE GENOMIC DNA]</scope>
    <source>
        <strain evidence="2 3">SM1973</strain>
    </source>
</reference>